<evidence type="ECO:0000313" key="10">
    <source>
        <dbReference type="Proteomes" id="UP000008141"/>
    </source>
</evidence>
<name>E1ZK17_CHLVA</name>
<evidence type="ECO:0000256" key="5">
    <source>
        <dbReference type="ARBA" id="ARBA00023203"/>
    </source>
</evidence>
<dbReference type="OrthoDB" id="6108017at2759"/>
<dbReference type="KEGG" id="cvr:CHLNCDRAFT_25512"/>
<accession>E1ZK17</accession>
<feature type="region of interest" description="Actin-binding" evidence="6">
    <location>
        <begin position="688"/>
        <end position="710"/>
    </location>
</feature>
<dbReference type="GO" id="GO:0051015">
    <property type="term" value="F:actin filament binding"/>
    <property type="evidence" value="ECO:0007669"/>
    <property type="project" value="TreeGrafter"/>
</dbReference>
<dbReference type="Gene3D" id="6.20.240.20">
    <property type="match status" value="1"/>
</dbReference>
<dbReference type="Gene3D" id="3.40.850.10">
    <property type="entry name" value="Kinesin motor domain"/>
    <property type="match status" value="1"/>
</dbReference>
<dbReference type="GO" id="GO:0000146">
    <property type="term" value="F:microfilament motor activity"/>
    <property type="evidence" value="ECO:0007669"/>
    <property type="project" value="TreeGrafter"/>
</dbReference>
<keyword evidence="4 6" id="KW-0505">Motor protein</keyword>
<dbReference type="InterPro" id="IPR000048">
    <property type="entry name" value="IQ_motif_EF-hand-BS"/>
</dbReference>
<dbReference type="Pfam" id="PF00612">
    <property type="entry name" value="IQ"/>
    <property type="match status" value="2"/>
</dbReference>
<protein>
    <recommendedName>
        <fullName evidence="8">Myosin motor domain-containing protein</fullName>
    </recommendedName>
</protein>
<dbReference type="InParanoid" id="E1ZK17"/>
<evidence type="ECO:0000256" key="7">
    <source>
        <dbReference type="SAM" id="MobiDB-lite"/>
    </source>
</evidence>
<keyword evidence="2 6" id="KW-0067">ATP-binding</keyword>
<dbReference type="Pfam" id="PF00063">
    <property type="entry name" value="Myosin_head"/>
    <property type="match status" value="1"/>
</dbReference>
<dbReference type="Gene3D" id="1.20.120.720">
    <property type="entry name" value="Myosin VI head, motor domain, U50 subdomain"/>
    <property type="match status" value="1"/>
</dbReference>
<dbReference type="Gene3D" id="1.20.58.530">
    <property type="match status" value="1"/>
</dbReference>
<organism evidence="10">
    <name type="scientific">Chlorella variabilis</name>
    <name type="common">Green alga</name>
    <dbReference type="NCBI Taxonomy" id="554065"/>
    <lineage>
        <taxon>Eukaryota</taxon>
        <taxon>Viridiplantae</taxon>
        <taxon>Chlorophyta</taxon>
        <taxon>core chlorophytes</taxon>
        <taxon>Trebouxiophyceae</taxon>
        <taxon>Chlorellales</taxon>
        <taxon>Chlorellaceae</taxon>
        <taxon>Chlorella clade</taxon>
        <taxon>Chlorella</taxon>
    </lineage>
</organism>
<dbReference type="InterPro" id="IPR001609">
    <property type="entry name" value="Myosin_head_motor_dom-like"/>
</dbReference>
<dbReference type="InterPro" id="IPR036961">
    <property type="entry name" value="Kinesin_motor_dom_sf"/>
</dbReference>
<feature type="domain" description="Myosin motor" evidence="8">
    <location>
        <begin position="76"/>
        <end position="812"/>
    </location>
</feature>
<dbReference type="PANTHER" id="PTHR13140">
    <property type="entry name" value="MYOSIN"/>
    <property type="match status" value="1"/>
</dbReference>
<dbReference type="AlphaFoldDB" id="E1ZK17"/>
<feature type="region of interest" description="Disordered" evidence="7">
    <location>
        <begin position="198"/>
        <end position="224"/>
    </location>
</feature>
<dbReference type="GeneID" id="17353071"/>
<evidence type="ECO:0000256" key="4">
    <source>
        <dbReference type="ARBA" id="ARBA00023175"/>
    </source>
</evidence>
<feature type="binding site" evidence="6">
    <location>
        <begin position="170"/>
        <end position="177"/>
    </location>
    <ligand>
        <name>ATP</name>
        <dbReference type="ChEBI" id="CHEBI:30616"/>
    </ligand>
</feature>
<dbReference type="GO" id="GO:0030048">
    <property type="term" value="P:actin filament-based movement"/>
    <property type="evidence" value="ECO:0007669"/>
    <property type="project" value="UniProtKB-ARBA"/>
</dbReference>
<dbReference type="SMART" id="SM00242">
    <property type="entry name" value="MYSc"/>
    <property type="match status" value="1"/>
</dbReference>
<dbReference type="eggNOG" id="KOG0160">
    <property type="taxonomic scope" value="Eukaryota"/>
</dbReference>
<keyword evidence="3 6" id="KW-0518">Myosin</keyword>
<evidence type="ECO:0000259" key="8">
    <source>
        <dbReference type="PROSITE" id="PS51456"/>
    </source>
</evidence>
<dbReference type="STRING" id="554065.E1ZK17"/>
<comment type="similarity">
    <text evidence="6">Belongs to the TRAFAC class myosin-kinesin ATPase superfamily. Myosin family.</text>
</comment>
<dbReference type="GO" id="GO:0016459">
    <property type="term" value="C:myosin complex"/>
    <property type="evidence" value="ECO:0007669"/>
    <property type="project" value="UniProtKB-KW"/>
</dbReference>
<dbReference type="GO" id="GO:0005524">
    <property type="term" value="F:ATP binding"/>
    <property type="evidence" value="ECO:0007669"/>
    <property type="project" value="UniProtKB-UniRule"/>
</dbReference>
<dbReference type="InterPro" id="IPR027417">
    <property type="entry name" value="P-loop_NTPase"/>
</dbReference>
<dbReference type="Gene3D" id="1.10.10.820">
    <property type="match status" value="1"/>
</dbReference>
<sequence>MPPAPGRPAAPPPGATAAQPPAPGRPRPRRRAPPCAPQAVHKQPGGEPLLDVVTEEGQEVAGLPAGDCCLQNERDDTVDDLVKSDFLHEPGILHTLQVRYGLDSIYTYSGNILIAANPHKRLRQLYGPRMMAQYRGVPLGELSPHVYAIAEQAYSAMMMDEARQAILISGESGAGKTESAKMVMQYLAHRAMPAHQHQHALGGASVARTGSGGGGGGAAAPTNGVESAPIEEQVLESNPLLEAFGNAKTSRNDNSSRFGKFVEIDFDSGGRVAGASISTYLLERCGAAVAVWAPSRSYLFFYQLLEGGAASFRYLHQSDVYTLTDVDDAQEFRHTLEAMRIVGLQQHHVDAVLRTVAGVLHLGNVDFTLSSRDEAAVAGGAGIAALEAAARLLGVSDLGLEAALTTRAIDARGERIVKRLDAGAAAESRDALAKTLYARLFDWLVAAINRKINSLGSGGGAASGQQQRRSIGILDIYGFESFDLNSFEQLCINLANERLQQQFNAHVFKGEQEEYAREGIAWSYIDFVDNQDCLDLLEGGAASLGVFPLIDEACRLPRATYQARLRWSKDLAHTLRTRLAGQPRFGAPRRQQHAFVVDHYAGEVCYSAEHLMDKNKDFVVAEHAHLLGSSSLPMIRELFAADAAAAAAGGAAADSIAASAGSELPSPKRGRRSAFMLSSVGARFRKQLAGLMGTLGRCQPHYIRCVKPNAESRPGSLAPEYVLEQLRAGGVLEAVRIACAGFPTRKPFLPFAQRYALLLPEAAAGAKGGGGALSLPLTPSGFIDCQLDGWQLGRSRVFLRAGQLAQLEGARGRRLSAAAVKVQSAWRGMEARRQLRAARAAAVAIQAAWRGRAGRAAARQLRQDRAAVRLQAAWRMHRQRSAYQLQRR</sequence>
<dbReference type="Proteomes" id="UP000008141">
    <property type="component" value="Unassembled WGS sequence"/>
</dbReference>
<dbReference type="EMBL" id="GL433850">
    <property type="protein sequence ID" value="EFN53725.1"/>
    <property type="molecule type" value="Genomic_DNA"/>
</dbReference>
<dbReference type="PROSITE" id="PS50096">
    <property type="entry name" value="IQ"/>
    <property type="match status" value="3"/>
</dbReference>
<keyword evidence="1 6" id="KW-0547">Nucleotide-binding</keyword>
<dbReference type="Gene3D" id="1.20.5.190">
    <property type="match status" value="1"/>
</dbReference>
<dbReference type="SUPFAM" id="SSF52540">
    <property type="entry name" value="P-loop containing nucleoside triphosphate hydrolases"/>
    <property type="match status" value="1"/>
</dbReference>
<dbReference type="PANTHER" id="PTHR13140:SF781">
    <property type="entry name" value="MYOSIN-15"/>
    <property type="match status" value="1"/>
</dbReference>
<feature type="compositionally biased region" description="Pro residues" evidence="7">
    <location>
        <begin position="1"/>
        <end position="25"/>
    </location>
</feature>
<keyword evidence="10" id="KW-1185">Reference proteome</keyword>
<dbReference type="SMART" id="SM00015">
    <property type="entry name" value="IQ"/>
    <property type="match status" value="3"/>
</dbReference>
<evidence type="ECO:0000256" key="1">
    <source>
        <dbReference type="ARBA" id="ARBA00022741"/>
    </source>
</evidence>
<feature type="region of interest" description="Disordered" evidence="7">
    <location>
        <begin position="1"/>
        <end position="47"/>
    </location>
</feature>
<dbReference type="FunCoup" id="E1ZK17">
    <property type="interactions" value="504"/>
</dbReference>
<dbReference type="GO" id="GO:0007015">
    <property type="term" value="P:actin filament organization"/>
    <property type="evidence" value="ECO:0007669"/>
    <property type="project" value="TreeGrafter"/>
</dbReference>
<reference evidence="9 10" key="1">
    <citation type="journal article" date="2010" name="Plant Cell">
        <title>The Chlorella variabilis NC64A genome reveals adaptation to photosymbiosis, coevolution with viruses, and cryptic sex.</title>
        <authorList>
            <person name="Blanc G."/>
            <person name="Duncan G."/>
            <person name="Agarkova I."/>
            <person name="Borodovsky M."/>
            <person name="Gurnon J."/>
            <person name="Kuo A."/>
            <person name="Lindquist E."/>
            <person name="Lucas S."/>
            <person name="Pangilinan J."/>
            <person name="Polle J."/>
            <person name="Salamov A."/>
            <person name="Terry A."/>
            <person name="Yamada T."/>
            <person name="Dunigan D.D."/>
            <person name="Grigoriev I.V."/>
            <person name="Claverie J.M."/>
            <person name="Van Etten J.L."/>
        </authorList>
    </citation>
    <scope>NUCLEOTIDE SEQUENCE [LARGE SCALE GENOMIC DNA]</scope>
    <source>
        <strain evidence="9 10">NC64A</strain>
    </source>
</reference>
<dbReference type="PROSITE" id="PS51456">
    <property type="entry name" value="MYOSIN_MOTOR"/>
    <property type="match status" value="1"/>
</dbReference>
<evidence type="ECO:0000256" key="6">
    <source>
        <dbReference type="PROSITE-ProRule" id="PRU00782"/>
    </source>
</evidence>
<dbReference type="GO" id="GO:0016020">
    <property type="term" value="C:membrane"/>
    <property type="evidence" value="ECO:0007669"/>
    <property type="project" value="TreeGrafter"/>
</dbReference>
<dbReference type="RefSeq" id="XP_005845827.1">
    <property type="nucleotide sequence ID" value="XM_005845765.1"/>
</dbReference>
<evidence type="ECO:0000256" key="2">
    <source>
        <dbReference type="ARBA" id="ARBA00022840"/>
    </source>
</evidence>
<dbReference type="PRINTS" id="PR00193">
    <property type="entry name" value="MYOSINHEAVY"/>
</dbReference>
<gene>
    <name evidence="9" type="ORF">CHLNCDRAFT_25512</name>
</gene>
<dbReference type="OMA" id="MTYGDIG"/>
<proteinExistence type="inferred from homology"/>
<evidence type="ECO:0000256" key="3">
    <source>
        <dbReference type="ARBA" id="ARBA00023123"/>
    </source>
</evidence>
<keyword evidence="5 6" id="KW-0009">Actin-binding</keyword>
<dbReference type="GO" id="GO:0005737">
    <property type="term" value="C:cytoplasm"/>
    <property type="evidence" value="ECO:0007669"/>
    <property type="project" value="TreeGrafter"/>
</dbReference>
<evidence type="ECO:0000313" key="9">
    <source>
        <dbReference type="EMBL" id="EFN53725.1"/>
    </source>
</evidence>